<feature type="binding site" evidence="7">
    <location>
        <position position="157"/>
    </location>
    <ligand>
        <name>[4Fe-4S] cluster</name>
        <dbReference type="ChEBI" id="CHEBI:49883"/>
        <label>1</label>
    </ligand>
</feature>
<comment type="cofactor">
    <cofactor evidence="7">
        <name>[4Fe-4S] cluster</name>
        <dbReference type="ChEBI" id="CHEBI:49883"/>
    </cofactor>
    <text evidence="7">Binds 4 [4Fe-4S] clusters per subunit.</text>
</comment>
<feature type="binding site" evidence="7">
    <location>
        <position position="153"/>
    </location>
    <ligand>
        <name>[4Fe-4S] cluster</name>
        <dbReference type="ChEBI" id="CHEBI:49883"/>
        <label>2</label>
    </ligand>
</feature>
<feature type="binding site" evidence="7">
    <location>
        <position position="91"/>
    </location>
    <ligand>
        <name>[4Fe-4S] cluster</name>
        <dbReference type="ChEBI" id="CHEBI:49883"/>
        <label>4</label>
    </ligand>
</feature>
<feature type="binding site" evidence="7">
    <location>
        <position position="117"/>
    </location>
    <ligand>
        <name>[4Fe-4S] cluster</name>
        <dbReference type="ChEBI" id="CHEBI:49883"/>
        <label>4</label>
    </ligand>
</feature>
<reference evidence="9" key="1">
    <citation type="submission" date="2022-03" db="EMBL/GenBank/DDBJ databases">
        <title>Complete genome sequence of Caldinitratiruptor microaerophilus.</title>
        <authorList>
            <person name="Mukaiyama R."/>
            <person name="Nishiyama T."/>
            <person name="Ueda K."/>
        </authorList>
    </citation>
    <scope>NUCLEOTIDE SEQUENCE</scope>
    <source>
        <strain evidence="9">JCM 16183</strain>
    </source>
</reference>
<feature type="binding site" evidence="7">
    <location>
        <position position="138"/>
    </location>
    <ligand>
        <name>[4Fe-4S] cluster</name>
        <dbReference type="ChEBI" id="CHEBI:49883"/>
        <label>2</label>
    </ligand>
</feature>
<evidence type="ECO:0000256" key="7">
    <source>
        <dbReference type="PIRSR" id="PIRSR036298-50"/>
    </source>
</evidence>
<dbReference type="GO" id="GO:0045333">
    <property type="term" value="P:cellular respiration"/>
    <property type="evidence" value="ECO:0007669"/>
    <property type="project" value="InterPro"/>
</dbReference>
<evidence type="ECO:0000256" key="2">
    <source>
        <dbReference type="ARBA" id="ARBA00022485"/>
    </source>
</evidence>
<feature type="binding site" evidence="7">
    <location>
        <position position="19"/>
    </location>
    <ligand>
        <name>[4Fe-4S] cluster</name>
        <dbReference type="ChEBI" id="CHEBI:49883"/>
        <label>1</label>
    </ligand>
</feature>
<dbReference type="PANTHER" id="PTHR43545">
    <property type="entry name" value="FORMATE DEHYDROGENASE, NITRATE-INDUCIBLE, IRON-SULFUR SUBUNIT"/>
    <property type="match status" value="1"/>
</dbReference>
<dbReference type="Gene3D" id="3.30.70.20">
    <property type="match status" value="2"/>
</dbReference>
<organism evidence="9 10">
    <name type="scientific">Caldinitratiruptor microaerophilus</name>
    <dbReference type="NCBI Taxonomy" id="671077"/>
    <lineage>
        <taxon>Bacteria</taxon>
        <taxon>Bacillati</taxon>
        <taxon>Bacillota</taxon>
        <taxon>Clostridia</taxon>
        <taxon>Eubacteriales</taxon>
        <taxon>Symbiobacteriaceae</taxon>
        <taxon>Caldinitratiruptor</taxon>
    </lineage>
</organism>
<dbReference type="PROSITE" id="PS00198">
    <property type="entry name" value="4FE4S_FER_1"/>
    <property type="match status" value="1"/>
</dbReference>
<dbReference type="GO" id="GO:0046872">
    <property type="term" value="F:metal ion binding"/>
    <property type="evidence" value="ECO:0007669"/>
    <property type="project" value="UniProtKB-KW"/>
</dbReference>
<dbReference type="InterPro" id="IPR015246">
    <property type="entry name" value="Formate_DH_TM"/>
</dbReference>
<feature type="binding site" evidence="7">
    <location>
        <position position="141"/>
    </location>
    <ligand>
        <name>[4Fe-4S] cluster</name>
        <dbReference type="ChEBI" id="CHEBI:49883"/>
        <label>2</label>
    </ligand>
</feature>
<feature type="binding site" evidence="7">
    <location>
        <position position="16"/>
    </location>
    <ligand>
        <name>[4Fe-4S] cluster</name>
        <dbReference type="ChEBI" id="CHEBI:49883"/>
        <label>1</label>
    </ligand>
</feature>
<evidence type="ECO:0000256" key="3">
    <source>
        <dbReference type="ARBA" id="ARBA00022723"/>
    </source>
</evidence>
<dbReference type="PROSITE" id="PS51379">
    <property type="entry name" value="4FE4S_FER_2"/>
    <property type="match status" value="3"/>
</dbReference>
<evidence type="ECO:0000256" key="5">
    <source>
        <dbReference type="ARBA" id="ARBA00023004"/>
    </source>
</evidence>
<dbReference type="SUPFAM" id="SSF54862">
    <property type="entry name" value="4Fe-4S ferredoxins"/>
    <property type="match status" value="1"/>
</dbReference>
<dbReference type="KEGG" id="cmic:caldi_22640"/>
<name>A0AA35GAD3_9FIRM</name>
<dbReference type="InterPro" id="IPR014603">
    <property type="entry name" value="Formate_DH_Fe-S_su"/>
</dbReference>
<feature type="binding site" evidence="7">
    <location>
        <position position="111"/>
    </location>
    <ligand>
        <name>[4Fe-4S] cluster</name>
        <dbReference type="ChEBI" id="CHEBI:49883"/>
        <label>4</label>
    </ligand>
</feature>
<dbReference type="GO" id="GO:0030313">
    <property type="term" value="C:cell envelope"/>
    <property type="evidence" value="ECO:0007669"/>
    <property type="project" value="UniProtKB-SubCell"/>
</dbReference>
<dbReference type="PIRSF" id="PIRSF036298">
    <property type="entry name" value="FDH_4Fe4S"/>
    <property type="match status" value="1"/>
</dbReference>
<keyword evidence="10" id="KW-1185">Reference proteome</keyword>
<keyword evidence="5 7" id="KW-0408">Iron</keyword>
<proteinExistence type="predicted"/>
<accession>A0AA35GAD3</accession>
<evidence type="ECO:0000256" key="4">
    <source>
        <dbReference type="ARBA" id="ARBA00022737"/>
    </source>
</evidence>
<feature type="binding site" evidence="7">
    <location>
        <position position="121"/>
    </location>
    <ligand>
        <name>[4Fe-4S] cluster</name>
        <dbReference type="ChEBI" id="CHEBI:49883"/>
        <label>3</label>
    </ligand>
</feature>
<keyword evidence="2 7" id="KW-0004">4Fe-4S</keyword>
<dbReference type="RefSeq" id="WP_264841846.1">
    <property type="nucleotide sequence ID" value="NZ_AP025628.1"/>
</dbReference>
<dbReference type="InterPro" id="IPR017896">
    <property type="entry name" value="4Fe4S_Fe-S-bd"/>
</dbReference>
<evidence type="ECO:0000256" key="6">
    <source>
        <dbReference type="ARBA" id="ARBA00023014"/>
    </source>
</evidence>
<keyword evidence="6 7" id="KW-0411">Iron-sulfur</keyword>
<dbReference type="PANTHER" id="PTHR43545:SF6">
    <property type="entry name" value="FORMATE DEHYDROGENASE, NITRATE-INDUCIBLE, IRON-SULFUR SUBUNIT"/>
    <property type="match status" value="1"/>
</dbReference>
<dbReference type="AlphaFoldDB" id="A0AA35GAD3"/>
<feature type="binding site" evidence="7">
    <location>
        <position position="23"/>
    </location>
    <ligand>
        <name>[4Fe-4S] cluster</name>
        <dbReference type="ChEBI" id="CHEBI:49883"/>
        <label>2</label>
    </ligand>
</feature>
<feature type="domain" description="4Fe-4S ferredoxin-type" evidence="8">
    <location>
        <begin position="102"/>
        <end position="131"/>
    </location>
</feature>
<dbReference type="Pfam" id="PF09163">
    <property type="entry name" value="Form-deh_trans"/>
    <property type="match status" value="1"/>
</dbReference>
<dbReference type="GO" id="GO:0051539">
    <property type="term" value="F:4 iron, 4 sulfur cluster binding"/>
    <property type="evidence" value="ECO:0007669"/>
    <property type="project" value="UniProtKB-KW"/>
</dbReference>
<evidence type="ECO:0000313" key="9">
    <source>
        <dbReference type="EMBL" id="BDG61174.1"/>
    </source>
</evidence>
<keyword evidence="3 7" id="KW-0479">Metal-binding</keyword>
<feature type="binding site" evidence="7">
    <location>
        <position position="79"/>
    </location>
    <ligand>
        <name>[4Fe-4S] cluster</name>
        <dbReference type="ChEBI" id="CHEBI:49883"/>
        <label>3</label>
    </ligand>
</feature>
<dbReference type="InterPro" id="IPR017900">
    <property type="entry name" value="4Fe4S_Fe_S_CS"/>
</dbReference>
<evidence type="ECO:0000259" key="8">
    <source>
        <dbReference type="PROSITE" id="PS51379"/>
    </source>
</evidence>
<dbReference type="Pfam" id="PF13247">
    <property type="entry name" value="Fer4_11"/>
    <property type="match status" value="1"/>
</dbReference>
<gene>
    <name evidence="9" type="primary">fdxH</name>
    <name evidence="9" type="ORF">caldi_22640</name>
</gene>
<feature type="domain" description="4Fe-4S ferredoxin-type" evidence="8">
    <location>
        <begin position="4"/>
        <end position="32"/>
    </location>
</feature>
<feature type="domain" description="4Fe-4S ferredoxin-type" evidence="8">
    <location>
        <begin position="70"/>
        <end position="101"/>
    </location>
</feature>
<evidence type="ECO:0000256" key="1">
    <source>
        <dbReference type="ARBA" id="ARBA00004196"/>
    </source>
</evidence>
<dbReference type="GO" id="GO:0015944">
    <property type="term" value="P:formate oxidation"/>
    <property type="evidence" value="ECO:0007669"/>
    <property type="project" value="InterPro"/>
</dbReference>
<dbReference type="InterPro" id="IPR051555">
    <property type="entry name" value="FDH_Electron_Transfer_Unit"/>
</dbReference>
<dbReference type="EMBL" id="AP025628">
    <property type="protein sequence ID" value="BDG61174.1"/>
    <property type="molecule type" value="Genomic_DNA"/>
</dbReference>
<feature type="binding site" evidence="7">
    <location>
        <position position="13"/>
    </location>
    <ligand>
        <name>[4Fe-4S] cluster</name>
        <dbReference type="ChEBI" id="CHEBI:49883"/>
        <label>1</label>
    </ligand>
</feature>
<feature type="binding site" evidence="7">
    <location>
        <position position="87"/>
    </location>
    <ligand>
        <name>[4Fe-4S] cluster</name>
        <dbReference type="ChEBI" id="CHEBI:49883"/>
        <label>3</label>
    </ligand>
</feature>
<sequence length="268" mass="29069">MAEVTKLVDVTRCVGCRGCVVACKEWYDLPGEWQGARFEGSYQHAGGSLGYNRWVNVQFYEVARDDGQPPTWFFRKHQCLHCGEPPCVAVCPVDALERTESGAVNLDQDVCIGCRYCESACPFGVPKYSAAERKVSKCILCYDRITNGMEPICVKTCPTGALVFGEREQVLAEAKARLEAVRDEFPDAQIYDPPGVGGTRVVYLLPGPPEAYGLPANPRVPASVTVWQSVTKPVGGVAVGASLAASVVAFVIQRRMNGSGDDGKRNEV</sequence>
<feature type="binding site" evidence="7">
    <location>
        <position position="82"/>
    </location>
    <ligand>
        <name>[4Fe-4S] cluster</name>
        <dbReference type="ChEBI" id="CHEBI:49883"/>
        <label>3</label>
    </ligand>
</feature>
<feature type="binding site" evidence="7">
    <location>
        <position position="114"/>
    </location>
    <ligand>
        <name>[4Fe-4S] cluster</name>
        <dbReference type="ChEBI" id="CHEBI:49883"/>
        <label>4</label>
    </ligand>
</feature>
<dbReference type="Proteomes" id="UP001163687">
    <property type="component" value="Chromosome"/>
</dbReference>
<keyword evidence="4" id="KW-0677">Repeat</keyword>
<comment type="subcellular location">
    <subcellularLocation>
        <location evidence="1">Cell envelope</location>
    </subcellularLocation>
</comment>
<protein>
    <submittedName>
        <fullName evidence="9">Formate dehydrogenase iron-sulfur subunit</fullName>
    </submittedName>
</protein>
<dbReference type="Pfam" id="PF12800">
    <property type="entry name" value="Fer4_4"/>
    <property type="match status" value="1"/>
</dbReference>
<evidence type="ECO:0000313" key="10">
    <source>
        <dbReference type="Proteomes" id="UP001163687"/>
    </source>
</evidence>